<sequence>MSHKKWDRMGQSTIVIDNGSDFCRSGFAEDDKPQSIIRSIAVFPDVLGKKHCELRANRPGETLAAKRAPVKHGIVVNWDAMEILWNHVFLCELRTFPEDHAVLVTDSPSCPTTNREMMAEVFFEAFDVPALRVAHTALLSLCSYGLISGLVVEAGAGVCHTAPVYDGEVIRKATYRLDIAGKVLTKYLKQLLTDGHSLLSSLKRKTVTGIKEELCYISLDFNKEIHEKDHQREKDFHLLDGQQITLDQERFLCPEPMFKPKMLLDDSSGLHSLAFSSILKAPETFRSKTLYRVALSGGSTMFPCFPERIRNELVSLAPEDYHFQVMASPRRINSTWLGGSILASLSSLQGTMMTREDYNEHGAGYVHQKFN</sequence>
<dbReference type="SMART" id="SM00268">
    <property type="entry name" value="ACTIN"/>
    <property type="match status" value="1"/>
</dbReference>
<comment type="subcellular location">
    <subcellularLocation>
        <location evidence="1">Cytoplasm</location>
        <location evidence="1">Cytoskeleton</location>
    </subcellularLocation>
</comment>
<dbReference type="FunFam" id="3.30.420.40:FF:000050">
    <property type="entry name" value="Actin, alpha skeletal muscle"/>
    <property type="match status" value="1"/>
</dbReference>
<evidence type="ECO:0000256" key="4">
    <source>
        <dbReference type="RuleBase" id="RU000487"/>
    </source>
</evidence>
<dbReference type="OrthoDB" id="9870582at2759"/>
<keyword evidence="3" id="KW-0963">Cytoplasm</keyword>
<dbReference type="InParanoid" id="A0A6P8P9W1"/>
<evidence type="ECO:0000256" key="2">
    <source>
        <dbReference type="ARBA" id="ARBA00006752"/>
    </source>
</evidence>
<gene>
    <name evidence="6" type="primary">LOC117350408</name>
</gene>
<reference evidence="6" key="1">
    <citation type="submission" date="2025-08" db="UniProtKB">
        <authorList>
            <consortium name="RefSeq"/>
        </authorList>
    </citation>
    <scope>IDENTIFICATION</scope>
</reference>
<dbReference type="Gene3D" id="3.30.420.40">
    <property type="match status" value="2"/>
</dbReference>
<dbReference type="Pfam" id="PF00022">
    <property type="entry name" value="Actin"/>
    <property type="match status" value="1"/>
</dbReference>
<dbReference type="FunFam" id="3.90.640.10:FF:000007">
    <property type="entry name" value="Actin like 7B"/>
    <property type="match status" value="1"/>
</dbReference>
<dbReference type="GO" id="GO:0005856">
    <property type="term" value="C:cytoskeleton"/>
    <property type="evidence" value="ECO:0007669"/>
    <property type="project" value="UniProtKB-SubCell"/>
</dbReference>
<name>A0A6P8P9W1_GEOSA</name>
<dbReference type="Proteomes" id="UP000515159">
    <property type="component" value="Chromosome 16"/>
</dbReference>
<keyword evidence="5" id="KW-1185">Reference proteome</keyword>
<evidence type="ECO:0000313" key="6">
    <source>
        <dbReference type="RefSeq" id="XP_033780579.1"/>
    </source>
</evidence>
<dbReference type="SUPFAM" id="SSF53067">
    <property type="entry name" value="Actin-like ATPase domain"/>
    <property type="match status" value="2"/>
</dbReference>
<protein>
    <submittedName>
        <fullName evidence="6">Actin-like</fullName>
    </submittedName>
</protein>
<dbReference type="AlphaFoldDB" id="A0A6P8P9W1"/>
<dbReference type="PANTHER" id="PTHR11937">
    <property type="entry name" value="ACTIN"/>
    <property type="match status" value="1"/>
</dbReference>
<dbReference type="InterPro" id="IPR004000">
    <property type="entry name" value="Actin"/>
</dbReference>
<dbReference type="KEGG" id="gsh:117350408"/>
<accession>A0A6P8P9W1</accession>
<dbReference type="Gene3D" id="3.90.640.10">
    <property type="entry name" value="Actin, Chain A, domain 4"/>
    <property type="match status" value="1"/>
</dbReference>
<proteinExistence type="inferred from homology"/>
<dbReference type="GeneID" id="117350408"/>
<dbReference type="PRINTS" id="PR00190">
    <property type="entry name" value="ACTIN"/>
</dbReference>
<evidence type="ECO:0000256" key="1">
    <source>
        <dbReference type="ARBA" id="ARBA00004245"/>
    </source>
</evidence>
<comment type="similarity">
    <text evidence="2 4">Belongs to the actin family.</text>
</comment>
<evidence type="ECO:0000256" key="3">
    <source>
        <dbReference type="ARBA" id="ARBA00023212"/>
    </source>
</evidence>
<evidence type="ECO:0000313" key="5">
    <source>
        <dbReference type="Proteomes" id="UP000515159"/>
    </source>
</evidence>
<keyword evidence="3" id="KW-0206">Cytoskeleton</keyword>
<dbReference type="RefSeq" id="XP_033780579.1">
    <property type="nucleotide sequence ID" value="XM_033924688.1"/>
</dbReference>
<organism evidence="5 6">
    <name type="scientific">Geotrypetes seraphini</name>
    <name type="common">Gaboon caecilian</name>
    <name type="synonym">Caecilia seraphini</name>
    <dbReference type="NCBI Taxonomy" id="260995"/>
    <lineage>
        <taxon>Eukaryota</taxon>
        <taxon>Metazoa</taxon>
        <taxon>Chordata</taxon>
        <taxon>Craniata</taxon>
        <taxon>Vertebrata</taxon>
        <taxon>Euteleostomi</taxon>
        <taxon>Amphibia</taxon>
        <taxon>Gymnophiona</taxon>
        <taxon>Geotrypetes</taxon>
    </lineage>
</organism>
<dbReference type="InterPro" id="IPR043129">
    <property type="entry name" value="ATPase_NBD"/>
</dbReference>